<evidence type="ECO:0000313" key="1">
    <source>
        <dbReference type="EMBL" id="MED6179080.1"/>
    </source>
</evidence>
<name>A0ABU6W1W8_9FABA</name>
<accession>A0ABU6W1W8</accession>
<protein>
    <submittedName>
        <fullName evidence="1">Uncharacterized protein</fullName>
    </submittedName>
</protein>
<comment type="caution">
    <text evidence="1">The sequence shown here is derived from an EMBL/GenBank/DDBJ whole genome shotgun (WGS) entry which is preliminary data.</text>
</comment>
<dbReference type="EMBL" id="JASCZI010160734">
    <property type="protein sequence ID" value="MED6179080.1"/>
    <property type="molecule type" value="Genomic_DNA"/>
</dbReference>
<gene>
    <name evidence="1" type="ORF">PIB30_113864</name>
</gene>
<proteinExistence type="predicted"/>
<evidence type="ECO:0000313" key="2">
    <source>
        <dbReference type="Proteomes" id="UP001341840"/>
    </source>
</evidence>
<feature type="non-terminal residue" evidence="1">
    <location>
        <position position="58"/>
    </location>
</feature>
<reference evidence="1 2" key="1">
    <citation type="journal article" date="2023" name="Plants (Basel)">
        <title>Bridging the Gap: Combining Genomics and Transcriptomics Approaches to Understand Stylosanthes scabra, an Orphan Legume from the Brazilian Caatinga.</title>
        <authorList>
            <person name="Ferreira-Neto J.R.C."/>
            <person name="da Silva M.D."/>
            <person name="Binneck E."/>
            <person name="de Melo N.F."/>
            <person name="da Silva R.H."/>
            <person name="de Melo A.L.T.M."/>
            <person name="Pandolfi V."/>
            <person name="Bustamante F.O."/>
            <person name="Brasileiro-Vidal A.C."/>
            <person name="Benko-Iseppon A.M."/>
        </authorList>
    </citation>
    <scope>NUCLEOTIDE SEQUENCE [LARGE SCALE GENOMIC DNA]</scope>
    <source>
        <tissue evidence="1">Leaves</tissue>
    </source>
</reference>
<dbReference type="Proteomes" id="UP001341840">
    <property type="component" value="Unassembled WGS sequence"/>
</dbReference>
<keyword evidence="2" id="KW-1185">Reference proteome</keyword>
<sequence>MPCFDACAWGNSDACVGGERWEEACLPRICVLSYAYAWLWEGLARLGHVRVDFQDVTK</sequence>
<organism evidence="1 2">
    <name type="scientific">Stylosanthes scabra</name>
    <dbReference type="NCBI Taxonomy" id="79078"/>
    <lineage>
        <taxon>Eukaryota</taxon>
        <taxon>Viridiplantae</taxon>
        <taxon>Streptophyta</taxon>
        <taxon>Embryophyta</taxon>
        <taxon>Tracheophyta</taxon>
        <taxon>Spermatophyta</taxon>
        <taxon>Magnoliopsida</taxon>
        <taxon>eudicotyledons</taxon>
        <taxon>Gunneridae</taxon>
        <taxon>Pentapetalae</taxon>
        <taxon>rosids</taxon>
        <taxon>fabids</taxon>
        <taxon>Fabales</taxon>
        <taxon>Fabaceae</taxon>
        <taxon>Papilionoideae</taxon>
        <taxon>50 kb inversion clade</taxon>
        <taxon>dalbergioids sensu lato</taxon>
        <taxon>Dalbergieae</taxon>
        <taxon>Pterocarpus clade</taxon>
        <taxon>Stylosanthes</taxon>
    </lineage>
</organism>